<evidence type="ECO:0008006" key="3">
    <source>
        <dbReference type="Google" id="ProtNLM"/>
    </source>
</evidence>
<dbReference type="InterPro" id="IPR050583">
    <property type="entry name" value="Mycobacterial_A85_antigen"/>
</dbReference>
<dbReference type="Proteomes" id="UP000236379">
    <property type="component" value="Unassembled WGS sequence"/>
</dbReference>
<protein>
    <recommendedName>
        <fullName evidence="3">Esterase</fullName>
    </recommendedName>
</protein>
<dbReference type="AlphaFoldDB" id="A0A2K3UYZ2"/>
<dbReference type="PANTHER" id="PTHR48098:SF6">
    <property type="entry name" value="FERRI-BACILLIBACTIN ESTERASE BESA"/>
    <property type="match status" value="1"/>
</dbReference>
<evidence type="ECO:0000313" key="2">
    <source>
        <dbReference type="Proteomes" id="UP000236379"/>
    </source>
</evidence>
<dbReference type="EMBL" id="PPPD01000001">
    <property type="protein sequence ID" value="PNY81758.1"/>
    <property type="molecule type" value="Genomic_DNA"/>
</dbReference>
<dbReference type="InterPro" id="IPR029058">
    <property type="entry name" value="AB_hydrolase_fold"/>
</dbReference>
<evidence type="ECO:0000313" key="1">
    <source>
        <dbReference type="EMBL" id="PNY81758.1"/>
    </source>
</evidence>
<name>A0A2K3UYZ2_9DEIO</name>
<dbReference type="PANTHER" id="PTHR48098">
    <property type="entry name" value="ENTEROCHELIN ESTERASE-RELATED"/>
    <property type="match status" value="1"/>
</dbReference>
<proteinExistence type="predicted"/>
<dbReference type="SUPFAM" id="SSF53474">
    <property type="entry name" value="alpha/beta-Hydrolases"/>
    <property type="match status" value="1"/>
</dbReference>
<organism evidence="1 2">
    <name type="scientific">Deinococcus koreensis</name>
    <dbReference type="NCBI Taxonomy" id="2054903"/>
    <lineage>
        <taxon>Bacteria</taxon>
        <taxon>Thermotogati</taxon>
        <taxon>Deinococcota</taxon>
        <taxon>Deinococci</taxon>
        <taxon>Deinococcales</taxon>
        <taxon>Deinococcaceae</taxon>
        <taxon>Deinococcus</taxon>
    </lineage>
</organism>
<keyword evidence="2" id="KW-1185">Reference proteome</keyword>
<dbReference type="InterPro" id="IPR000801">
    <property type="entry name" value="Esterase-like"/>
</dbReference>
<dbReference type="OrthoDB" id="9775130at2"/>
<accession>A0A2K3UYZ2</accession>
<sequence>MKSGVTRAGLLALALGGVAWAGGGGPRPLVPDFSRAGDFSRDCDVQPSGAQGCRLRAPLPPVTALKVGEWRVVPGPGQVSVVYRAPAGITQASVCCGLQLPLSPIPGTDLWGVTARVAEVQQLAMTIGVFRDGQFGQDLQTWRGAQAPPALKAVPTGQLLGRVQTFGLESGLPLIGTRQLSVYTPPGWSAAEPLPVVYLADGAAPGMATTLEPLIQSGRAPRVVLVGIESAPSALTGQAYDPAQDRRAQEYLDGYTGGEAAFRAHERFLLDTVLPEIERRFGVRGTAQGRVVGGFSNGGAWAISMAARHPDTFRGVIALSPSNLPGAQGLPHPQARVFTSGGTLEPGFLEASRTYAASIRARGGAVRQVGRVGGHDGLIWQEEFPGAVAFVLASEERR</sequence>
<comment type="caution">
    <text evidence="1">The sequence shown here is derived from an EMBL/GenBank/DDBJ whole genome shotgun (WGS) entry which is preliminary data.</text>
</comment>
<dbReference type="Gene3D" id="3.40.50.1820">
    <property type="entry name" value="alpha/beta hydrolase"/>
    <property type="match status" value="1"/>
</dbReference>
<gene>
    <name evidence="1" type="ORF">CVO96_10555</name>
</gene>
<dbReference type="Pfam" id="PF00756">
    <property type="entry name" value="Esterase"/>
    <property type="match status" value="1"/>
</dbReference>
<dbReference type="RefSeq" id="WP_103312199.1">
    <property type="nucleotide sequence ID" value="NZ_PPPD01000001.1"/>
</dbReference>
<reference evidence="1 2" key="1">
    <citation type="submission" date="2018-01" db="EMBL/GenBank/DDBJ databases">
        <title>Deinococcus koreensis sp. nov., a radiation-resistant bacterium isolated from river water.</title>
        <authorList>
            <person name="Choi A."/>
        </authorList>
    </citation>
    <scope>NUCLEOTIDE SEQUENCE [LARGE SCALE GENOMIC DNA]</scope>
    <source>
        <strain evidence="1 2">SJW1-2</strain>
    </source>
</reference>